<organism evidence="2 3">
    <name type="scientific">Hevea brasiliensis</name>
    <name type="common">Para rubber tree</name>
    <name type="synonym">Siphonia brasiliensis</name>
    <dbReference type="NCBI Taxonomy" id="3981"/>
    <lineage>
        <taxon>Eukaryota</taxon>
        <taxon>Viridiplantae</taxon>
        <taxon>Streptophyta</taxon>
        <taxon>Embryophyta</taxon>
        <taxon>Tracheophyta</taxon>
        <taxon>Spermatophyta</taxon>
        <taxon>Magnoliopsida</taxon>
        <taxon>eudicotyledons</taxon>
        <taxon>Gunneridae</taxon>
        <taxon>Pentapetalae</taxon>
        <taxon>rosids</taxon>
        <taxon>fabids</taxon>
        <taxon>Malpighiales</taxon>
        <taxon>Euphorbiaceae</taxon>
        <taxon>Crotonoideae</taxon>
        <taxon>Micrandreae</taxon>
        <taxon>Hevea</taxon>
    </lineage>
</organism>
<accession>A0A6A6KI53</accession>
<sequence>MSLSISTVKRCGFLPNMYTFLAVLKLCYKFMGNGEGRVFDEMLVRDVVSWTNIISGCFEGKTEFECGEGNSWSRFGKEMKDKGNVDGDEGEASAGGFGVVWR</sequence>
<feature type="compositionally biased region" description="Gly residues" evidence="1">
    <location>
        <begin position="93"/>
        <end position="102"/>
    </location>
</feature>
<dbReference type="EMBL" id="JAAGAX010000016">
    <property type="protein sequence ID" value="KAF2288600.1"/>
    <property type="molecule type" value="Genomic_DNA"/>
</dbReference>
<gene>
    <name evidence="2" type="ORF">GH714_009035</name>
</gene>
<evidence type="ECO:0000313" key="3">
    <source>
        <dbReference type="Proteomes" id="UP000467840"/>
    </source>
</evidence>
<evidence type="ECO:0000256" key="1">
    <source>
        <dbReference type="SAM" id="MobiDB-lite"/>
    </source>
</evidence>
<comment type="caution">
    <text evidence="2">The sequence shown here is derived from an EMBL/GenBank/DDBJ whole genome shotgun (WGS) entry which is preliminary data.</text>
</comment>
<proteinExistence type="predicted"/>
<dbReference type="Proteomes" id="UP000467840">
    <property type="component" value="Chromosome 8"/>
</dbReference>
<keyword evidence="3" id="KW-1185">Reference proteome</keyword>
<reference evidence="2 3" key="1">
    <citation type="journal article" date="2020" name="Mol. Plant">
        <title>The Chromosome-Based Rubber Tree Genome Provides New Insights into Spurge Genome Evolution and Rubber Biosynthesis.</title>
        <authorList>
            <person name="Liu J."/>
            <person name="Shi C."/>
            <person name="Shi C.C."/>
            <person name="Li W."/>
            <person name="Zhang Q.J."/>
            <person name="Zhang Y."/>
            <person name="Li K."/>
            <person name="Lu H.F."/>
            <person name="Shi C."/>
            <person name="Zhu S.T."/>
            <person name="Xiao Z.Y."/>
            <person name="Nan H."/>
            <person name="Yue Y."/>
            <person name="Zhu X.G."/>
            <person name="Wu Y."/>
            <person name="Hong X.N."/>
            <person name="Fan G.Y."/>
            <person name="Tong Y."/>
            <person name="Zhang D."/>
            <person name="Mao C.L."/>
            <person name="Liu Y.L."/>
            <person name="Hao S.J."/>
            <person name="Liu W.Q."/>
            <person name="Lv M.Q."/>
            <person name="Zhang H.B."/>
            <person name="Liu Y."/>
            <person name="Hu-Tang G.R."/>
            <person name="Wang J.P."/>
            <person name="Wang J.H."/>
            <person name="Sun Y.H."/>
            <person name="Ni S.B."/>
            <person name="Chen W.B."/>
            <person name="Zhang X.C."/>
            <person name="Jiao Y.N."/>
            <person name="Eichler E.E."/>
            <person name="Li G.H."/>
            <person name="Liu X."/>
            <person name="Gao L.Z."/>
        </authorList>
    </citation>
    <scope>NUCLEOTIDE SEQUENCE [LARGE SCALE GENOMIC DNA]</scope>
    <source>
        <strain evidence="3">cv. GT1</strain>
        <tissue evidence="2">Leaf</tissue>
    </source>
</reference>
<protein>
    <recommendedName>
        <fullName evidence="4">Pentatricopeptide repeat-containing protein</fullName>
    </recommendedName>
</protein>
<name>A0A6A6KI53_HEVBR</name>
<dbReference type="AlphaFoldDB" id="A0A6A6KI53"/>
<evidence type="ECO:0008006" key="4">
    <source>
        <dbReference type="Google" id="ProtNLM"/>
    </source>
</evidence>
<feature type="region of interest" description="Disordered" evidence="1">
    <location>
        <begin position="81"/>
        <end position="102"/>
    </location>
</feature>
<evidence type="ECO:0000313" key="2">
    <source>
        <dbReference type="EMBL" id="KAF2288600.1"/>
    </source>
</evidence>